<dbReference type="Pfam" id="PF22725">
    <property type="entry name" value="GFO_IDH_MocA_C3"/>
    <property type="match status" value="1"/>
</dbReference>
<keyword evidence="4" id="KW-1185">Reference proteome</keyword>
<name>A0AAN0NJ83_9RHOB</name>
<feature type="domain" description="GFO/IDH/MocA-like oxidoreductase" evidence="2">
    <location>
        <begin position="143"/>
        <end position="272"/>
    </location>
</feature>
<dbReference type="Gene3D" id="3.40.50.720">
    <property type="entry name" value="NAD(P)-binding Rossmann-like Domain"/>
    <property type="match status" value="1"/>
</dbReference>
<dbReference type="InterPro" id="IPR036291">
    <property type="entry name" value="NAD(P)-bd_dom_sf"/>
</dbReference>
<reference evidence="3" key="1">
    <citation type="submission" date="2024-08" db="EMBL/GenBank/DDBJ databases">
        <title>Phylogenomic analyses of a clade within the roseobacter group suggest taxonomic reassignments of species of the genera Aestuariivita, Citreicella, Loktanella, Nautella, Pelagibaca, Ruegeria, Thalassobius, Thiobacimonas and Tropicibacter, and the proposal o.</title>
        <authorList>
            <person name="Jeon C.O."/>
        </authorList>
    </citation>
    <scope>NUCLEOTIDE SEQUENCE</scope>
    <source>
        <strain evidence="3">SS1-5</strain>
    </source>
</reference>
<dbReference type="PANTHER" id="PTHR43708">
    <property type="entry name" value="CONSERVED EXPRESSED OXIDOREDUCTASE (EUROFUNG)"/>
    <property type="match status" value="1"/>
</dbReference>
<proteinExistence type="predicted"/>
<dbReference type="GO" id="GO:0000166">
    <property type="term" value="F:nucleotide binding"/>
    <property type="evidence" value="ECO:0007669"/>
    <property type="project" value="InterPro"/>
</dbReference>
<dbReference type="InterPro" id="IPR000683">
    <property type="entry name" value="Gfo/Idh/MocA-like_OxRdtase_N"/>
</dbReference>
<dbReference type="SUPFAM" id="SSF55347">
    <property type="entry name" value="Glyceraldehyde-3-phosphate dehydrogenase-like, C-terminal domain"/>
    <property type="match status" value="1"/>
</dbReference>
<protein>
    <submittedName>
        <fullName evidence="3">Gfo/Idh/MocA family protein</fullName>
    </submittedName>
</protein>
<sequence length="379" mass="40929">MGRPIRLGMVGGGNDAFIGAVHRIAARIDGRFQLVAGALSSTAEKAQASGAAIGLNPDRTYDDFKAMAIREARLKDGIEAVAIVTPNHVHYAAAREFLKRGIHVICDKPLTSTMADAKKLEKAVAQSDALFVLTHNYTGYPMMRQARQMVADGALGNLRVVQVEYAQDWLTQAEDFKQAEWRTDPARSGLGGSTGDIGTHAFNLAGFVTGLTVDSLCADLQAFVPGRQLDDNAHVMLRYEGGARGMLWCSQVAPGNENGLGLRVYGDKGGIEWRQENPNRLWFTPYGAPKQLLTRGGKGAMDVAERVTRIPAGHPEGYLEGFATIYREAADAIEAHRDGHDVPADVTYPTIADGMAGMRFVEACVRSSKRDGAWVKLGS</sequence>
<dbReference type="RefSeq" id="WP_342075209.1">
    <property type="nucleotide sequence ID" value="NZ_CP151767.2"/>
</dbReference>
<organism evidence="3 4">
    <name type="scientific">Yoonia rhodophyticola</name>
    <dbReference type="NCBI Taxonomy" id="3137370"/>
    <lineage>
        <taxon>Bacteria</taxon>
        <taxon>Pseudomonadati</taxon>
        <taxon>Pseudomonadota</taxon>
        <taxon>Alphaproteobacteria</taxon>
        <taxon>Rhodobacterales</taxon>
        <taxon>Paracoccaceae</taxon>
        <taxon>Yoonia</taxon>
    </lineage>
</organism>
<dbReference type="Proteomes" id="UP001470809">
    <property type="component" value="Chromosome"/>
</dbReference>
<dbReference type="AlphaFoldDB" id="A0AAN0NJ83"/>
<feature type="domain" description="Gfo/Idh/MocA-like oxidoreductase N-terminal" evidence="1">
    <location>
        <begin position="5"/>
        <end position="132"/>
    </location>
</feature>
<evidence type="ECO:0000259" key="2">
    <source>
        <dbReference type="Pfam" id="PF22725"/>
    </source>
</evidence>
<dbReference type="SUPFAM" id="SSF51735">
    <property type="entry name" value="NAD(P)-binding Rossmann-fold domains"/>
    <property type="match status" value="1"/>
</dbReference>
<dbReference type="Gene3D" id="3.30.360.10">
    <property type="entry name" value="Dihydrodipicolinate Reductase, domain 2"/>
    <property type="match status" value="1"/>
</dbReference>
<accession>A0AAN0NJ83</accession>
<dbReference type="InterPro" id="IPR055170">
    <property type="entry name" value="GFO_IDH_MocA-like_dom"/>
</dbReference>
<gene>
    <name evidence="3" type="ORF">AABB31_12270</name>
</gene>
<dbReference type="Pfam" id="PF01408">
    <property type="entry name" value="GFO_IDH_MocA"/>
    <property type="match status" value="1"/>
</dbReference>
<dbReference type="InterPro" id="IPR051317">
    <property type="entry name" value="Gfo/Idh/MocA_oxidoreduct"/>
</dbReference>
<evidence type="ECO:0000313" key="4">
    <source>
        <dbReference type="Proteomes" id="UP001470809"/>
    </source>
</evidence>
<dbReference type="PANTHER" id="PTHR43708:SF3">
    <property type="entry name" value="OXIDOREDUCTASE"/>
    <property type="match status" value="1"/>
</dbReference>
<dbReference type="KEGG" id="yrh:AABB31_12270"/>
<evidence type="ECO:0000313" key="3">
    <source>
        <dbReference type="EMBL" id="WZU65877.1"/>
    </source>
</evidence>
<dbReference type="EMBL" id="CP151767">
    <property type="protein sequence ID" value="WZU65877.1"/>
    <property type="molecule type" value="Genomic_DNA"/>
</dbReference>
<evidence type="ECO:0000259" key="1">
    <source>
        <dbReference type="Pfam" id="PF01408"/>
    </source>
</evidence>